<keyword evidence="2" id="KW-0808">Transferase</keyword>
<sequence length="458" mass="48724">MDTRCWSAWPSHLLLPRKNHPCTGFLNSTRPQSLPAAFVLTASAVATRRAAWSSRLWKGAVGSETAGASGTDVMEVTLETDQPDAVMELLLGFGASSASAMAANTQQATLRVVSAQFEGSSDILANLDLEQIGSIIQRALDLPRKPLLKGRLLGGTWSKYFPLSESVEVRLPCHAGPRGGMLSETGRRVLRLEGGVAFGAGDHPTTRGAAAFLEATLTKARPLSLRCLDYGTGSGVLAICAWMLGARHTLGVDVDKSAVASAARSLALNGTVVPPFDASGTIAFKHVPACPELATKQIIEMVEEGGAFDIVVANILCEPLLQLVDTLSCATAPAGKLCLSGVRRLPDLRAVKGLQDTYSEQFENFQISDAGAGWCVITAEKGLVRLKLSCTRSVLEARFLFRDHDSWRYLLADGFVPAVTRLRCQLDLILESSTVLCLSSVPRSLGIARTVGVGRPGL</sequence>
<dbReference type="InterPro" id="IPR050078">
    <property type="entry name" value="Ribosomal_L11_MeTrfase_PrmA"/>
</dbReference>
<organism evidence="6 7">
    <name type="scientific">Symbiodinium necroappetens</name>
    <dbReference type="NCBI Taxonomy" id="1628268"/>
    <lineage>
        <taxon>Eukaryota</taxon>
        <taxon>Sar</taxon>
        <taxon>Alveolata</taxon>
        <taxon>Dinophyceae</taxon>
        <taxon>Suessiales</taxon>
        <taxon>Symbiodiniaceae</taxon>
        <taxon>Symbiodinium</taxon>
    </lineage>
</organism>
<dbReference type="AlphaFoldDB" id="A0A812QLF5"/>
<dbReference type="GO" id="GO:0032259">
    <property type="term" value="P:methylation"/>
    <property type="evidence" value="ECO:0007669"/>
    <property type="project" value="UniProtKB-KW"/>
</dbReference>
<proteinExistence type="inferred from homology"/>
<dbReference type="Proteomes" id="UP000601435">
    <property type="component" value="Unassembled WGS sequence"/>
</dbReference>
<evidence type="ECO:0000256" key="2">
    <source>
        <dbReference type="ARBA" id="ARBA00022679"/>
    </source>
</evidence>
<dbReference type="GO" id="GO:0008276">
    <property type="term" value="F:protein methyltransferase activity"/>
    <property type="evidence" value="ECO:0007669"/>
    <property type="project" value="TreeGrafter"/>
</dbReference>
<dbReference type="PANTHER" id="PTHR43648:SF1">
    <property type="entry name" value="ELECTRON TRANSFER FLAVOPROTEIN BETA SUBUNIT LYSINE METHYLTRANSFERASE"/>
    <property type="match status" value="1"/>
</dbReference>
<gene>
    <name evidence="6" type="primary">prmA</name>
    <name evidence="6" type="ORF">SNEC2469_LOCUS10703</name>
</gene>
<dbReference type="Pfam" id="PF06325">
    <property type="entry name" value="PrmA"/>
    <property type="match status" value="1"/>
</dbReference>
<dbReference type="InterPro" id="IPR029063">
    <property type="entry name" value="SAM-dependent_MTases_sf"/>
</dbReference>
<dbReference type="OrthoDB" id="419617at2759"/>
<comment type="similarity">
    <text evidence="3">Belongs to the methyltransferase superfamily. ETFBKMT family.</text>
</comment>
<keyword evidence="1" id="KW-0489">Methyltransferase</keyword>
<evidence type="ECO:0000256" key="1">
    <source>
        <dbReference type="ARBA" id="ARBA00022603"/>
    </source>
</evidence>
<protein>
    <recommendedName>
        <fullName evidence="5">ETFB lysine methyltransferase</fullName>
    </recommendedName>
    <alternativeName>
        <fullName evidence="4">Protein N-lysine methyltransferase METTL20</fullName>
    </alternativeName>
</protein>
<evidence type="ECO:0000256" key="4">
    <source>
        <dbReference type="ARBA" id="ARBA00041867"/>
    </source>
</evidence>
<name>A0A812QLF5_9DINO</name>
<evidence type="ECO:0000256" key="3">
    <source>
        <dbReference type="ARBA" id="ARBA00037932"/>
    </source>
</evidence>
<reference evidence="6" key="1">
    <citation type="submission" date="2021-02" db="EMBL/GenBank/DDBJ databases">
        <authorList>
            <person name="Dougan E. K."/>
            <person name="Rhodes N."/>
            <person name="Thang M."/>
            <person name="Chan C."/>
        </authorList>
    </citation>
    <scope>NUCLEOTIDE SEQUENCE</scope>
</reference>
<evidence type="ECO:0000256" key="5">
    <source>
        <dbReference type="ARBA" id="ARBA00042266"/>
    </source>
</evidence>
<comment type="caution">
    <text evidence="6">The sequence shown here is derived from an EMBL/GenBank/DDBJ whole genome shotgun (WGS) entry which is preliminary data.</text>
</comment>
<keyword evidence="7" id="KW-1185">Reference proteome</keyword>
<dbReference type="SUPFAM" id="SSF53335">
    <property type="entry name" value="S-adenosyl-L-methionine-dependent methyltransferases"/>
    <property type="match status" value="1"/>
</dbReference>
<accession>A0A812QLF5</accession>
<dbReference type="EMBL" id="CAJNJA010017043">
    <property type="protein sequence ID" value="CAE7393141.1"/>
    <property type="molecule type" value="Genomic_DNA"/>
</dbReference>
<evidence type="ECO:0000313" key="7">
    <source>
        <dbReference type="Proteomes" id="UP000601435"/>
    </source>
</evidence>
<dbReference type="PANTHER" id="PTHR43648">
    <property type="entry name" value="ELECTRON TRANSFER FLAVOPROTEIN BETA SUBUNIT LYSINE METHYLTRANSFERASE"/>
    <property type="match status" value="1"/>
</dbReference>
<dbReference type="Gene3D" id="3.40.50.150">
    <property type="entry name" value="Vaccinia Virus protein VP39"/>
    <property type="match status" value="1"/>
</dbReference>
<evidence type="ECO:0000313" key="6">
    <source>
        <dbReference type="EMBL" id="CAE7393141.1"/>
    </source>
</evidence>